<accession>A0A4Z0NNM1</accession>
<feature type="domain" description="Hydantoinase B/oxoprolinase" evidence="1">
    <location>
        <begin position="21"/>
        <end position="532"/>
    </location>
</feature>
<dbReference type="GO" id="GO:0017168">
    <property type="term" value="F:5-oxoprolinase (ATP-hydrolyzing) activity"/>
    <property type="evidence" value="ECO:0007669"/>
    <property type="project" value="TreeGrafter"/>
</dbReference>
<dbReference type="PANTHER" id="PTHR11365">
    <property type="entry name" value="5-OXOPROLINASE RELATED"/>
    <property type="match status" value="1"/>
</dbReference>
<proteinExistence type="predicted"/>
<evidence type="ECO:0000313" key="2">
    <source>
        <dbReference type="EMBL" id="TGD97614.1"/>
    </source>
</evidence>
<dbReference type="EMBL" id="SRLB01000013">
    <property type="protein sequence ID" value="TGD97614.1"/>
    <property type="molecule type" value="Genomic_DNA"/>
</dbReference>
<evidence type="ECO:0000259" key="1">
    <source>
        <dbReference type="Pfam" id="PF02538"/>
    </source>
</evidence>
<evidence type="ECO:0000313" key="3">
    <source>
        <dbReference type="Proteomes" id="UP000297535"/>
    </source>
</evidence>
<keyword evidence="3" id="KW-1185">Reference proteome</keyword>
<dbReference type="InterPro" id="IPR045079">
    <property type="entry name" value="Oxoprolinase-like"/>
</dbReference>
<protein>
    <submittedName>
        <fullName evidence="2">Hydantoinase B/oxoprolinase family protein</fullName>
    </submittedName>
</protein>
<comment type="caution">
    <text evidence="2">The sequence shown here is derived from an EMBL/GenBank/DDBJ whole genome shotgun (WGS) entry which is preliminary data.</text>
</comment>
<organism evidence="2 3">
    <name type="scientific">Methylobacterium nonmethylotrophicum</name>
    <dbReference type="NCBI Taxonomy" id="1141884"/>
    <lineage>
        <taxon>Bacteria</taxon>
        <taxon>Pseudomonadati</taxon>
        <taxon>Pseudomonadota</taxon>
        <taxon>Alphaproteobacteria</taxon>
        <taxon>Hyphomicrobiales</taxon>
        <taxon>Methylobacteriaceae</taxon>
        <taxon>Methylobacterium</taxon>
    </lineage>
</organism>
<sequence length="651" mass="68451">MIEPGTIEPGRPRREALSFSAVLRESLGSVVREMRRAMVRSSYSSIIYEGYDFSCVLTDGAGNLIAESGEDHPFHIIPISGAVAGMTRRHGAIGPDEIVLHNDPYTGGTHLNDVAVIWPVHHDGAPAFHIVIRSHWADIGGMSPGSLNGAATEILQEGLRLDYVRVARSGADEVLRLVLDNVRASREAASDFRTVLGICRVAEARLRGLLAKYGASRVEGAVQDILDGAEQRLRRAIAALPDGTWHHTGYLDGAAATPHPLRVQVALTVEGDRVRADFAGTSPQVAAPLNAGPAIAPTSVLTVIKSFLDPAGSINSGTLRAIAVDAPEGTIVNATPPAPCGGLNEVRFACDAAVMGALGQIAPNRLIGDVRGTSNHTYIGSRSFIFYEYPSGGTGASADSDGAVAVRAFNEGENVSIQSAEIVEATFPLRVLRNEIRPDSGGPGRWRGGCGLRREVEVLADDARLSVLSDRNVVPPAGVNGGLSAAPNRYRLRRDGAEIAPGAFPGKIANFSLRRGDVVVVESSGGGGYGNPCLRDAKRIAADLADGYVTRDGLAPYRQPGPYPVLAADPDLASHACGLCETLAGVLGAGPGSLIEIVFVTGPSRRYWVAAVDADGPEGRVRIAPTPAPLPDTWAIRLLAHRTPLREGPPP</sequence>
<dbReference type="InterPro" id="IPR003692">
    <property type="entry name" value="Hydantoinase_B"/>
</dbReference>
<dbReference type="GO" id="GO:0005829">
    <property type="term" value="C:cytosol"/>
    <property type="evidence" value="ECO:0007669"/>
    <property type="project" value="TreeGrafter"/>
</dbReference>
<name>A0A4Z0NNM1_9HYPH</name>
<dbReference type="RefSeq" id="WP_135416636.1">
    <property type="nucleotide sequence ID" value="NZ_SRLB01000013.1"/>
</dbReference>
<gene>
    <name evidence="2" type="ORF">EU555_18405</name>
</gene>
<dbReference type="GO" id="GO:0006749">
    <property type="term" value="P:glutathione metabolic process"/>
    <property type="evidence" value="ECO:0007669"/>
    <property type="project" value="TreeGrafter"/>
</dbReference>
<dbReference type="PANTHER" id="PTHR11365:SF23">
    <property type="entry name" value="HYPOTHETICAL 5-OXOPROLINASE (EUROFUNG)-RELATED"/>
    <property type="match status" value="1"/>
</dbReference>
<dbReference type="Proteomes" id="UP000297535">
    <property type="component" value="Unassembled WGS sequence"/>
</dbReference>
<dbReference type="OrthoDB" id="9761586at2"/>
<dbReference type="Pfam" id="PF02538">
    <property type="entry name" value="Hydantoinase_B"/>
    <property type="match status" value="1"/>
</dbReference>
<reference evidence="2 3" key="1">
    <citation type="submission" date="2019-04" db="EMBL/GenBank/DDBJ databases">
        <authorList>
            <person name="Feng G."/>
            <person name="Zhu H."/>
        </authorList>
    </citation>
    <scope>NUCLEOTIDE SEQUENCE [LARGE SCALE GENOMIC DNA]</scope>
    <source>
        <strain evidence="2 3">6HR-1</strain>
    </source>
</reference>
<dbReference type="AlphaFoldDB" id="A0A4Z0NNM1"/>